<keyword evidence="2" id="KW-1185">Reference proteome</keyword>
<protein>
    <submittedName>
        <fullName evidence="1">3717_t:CDS:1</fullName>
    </submittedName>
</protein>
<gene>
    <name evidence="1" type="ORF">GMARGA_LOCUS35519</name>
</gene>
<reference evidence="1 2" key="1">
    <citation type="submission" date="2021-06" db="EMBL/GenBank/DDBJ databases">
        <authorList>
            <person name="Kallberg Y."/>
            <person name="Tangrot J."/>
            <person name="Rosling A."/>
        </authorList>
    </citation>
    <scope>NUCLEOTIDE SEQUENCE [LARGE SCALE GENOMIC DNA]</scope>
    <source>
        <strain evidence="1 2">120-4 pot B 10/14</strain>
    </source>
</reference>
<name>A0ABN7WV35_GIGMA</name>
<organism evidence="1 2">
    <name type="scientific">Gigaspora margarita</name>
    <dbReference type="NCBI Taxonomy" id="4874"/>
    <lineage>
        <taxon>Eukaryota</taxon>
        <taxon>Fungi</taxon>
        <taxon>Fungi incertae sedis</taxon>
        <taxon>Mucoromycota</taxon>
        <taxon>Glomeromycotina</taxon>
        <taxon>Glomeromycetes</taxon>
        <taxon>Diversisporales</taxon>
        <taxon>Gigasporaceae</taxon>
        <taxon>Gigaspora</taxon>
    </lineage>
</organism>
<accession>A0ABN7WV35</accession>
<dbReference type="Proteomes" id="UP000789901">
    <property type="component" value="Unassembled WGS sequence"/>
</dbReference>
<evidence type="ECO:0000313" key="1">
    <source>
        <dbReference type="EMBL" id="CAG8841606.1"/>
    </source>
</evidence>
<evidence type="ECO:0000313" key="2">
    <source>
        <dbReference type="Proteomes" id="UP000789901"/>
    </source>
</evidence>
<feature type="non-terminal residue" evidence="1">
    <location>
        <position position="1"/>
    </location>
</feature>
<dbReference type="EMBL" id="CAJVQB010066306">
    <property type="protein sequence ID" value="CAG8841606.1"/>
    <property type="molecule type" value="Genomic_DNA"/>
</dbReference>
<sequence>PHPNEQNDISDYKTNFTYHLRPHHKYIKQQPTKNPEPIKLRGTNTTIFSLTPNKPQVNITNAINDTSNPIQSKKIRIQIAEK</sequence>
<proteinExistence type="predicted"/>
<comment type="caution">
    <text evidence="1">The sequence shown here is derived from an EMBL/GenBank/DDBJ whole genome shotgun (WGS) entry which is preliminary data.</text>
</comment>